<dbReference type="EMBL" id="FOEF01000011">
    <property type="protein sequence ID" value="SEP47406.1"/>
    <property type="molecule type" value="Genomic_DNA"/>
</dbReference>
<organism evidence="3 4">
    <name type="scientific">Amycolatopsis saalfeldensis</name>
    <dbReference type="NCBI Taxonomy" id="394193"/>
    <lineage>
        <taxon>Bacteria</taxon>
        <taxon>Bacillati</taxon>
        <taxon>Actinomycetota</taxon>
        <taxon>Actinomycetes</taxon>
        <taxon>Pseudonocardiales</taxon>
        <taxon>Pseudonocardiaceae</taxon>
        <taxon>Amycolatopsis</taxon>
    </lineage>
</organism>
<protein>
    <submittedName>
        <fullName evidence="3">Polyisoprenoid-binding protein YceI</fullName>
    </submittedName>
</protein>
<dbReference type="InterPro" id="IPR007372">
    <property type="entry name" value="Lipid/polyisoprenoid-bd_YceI"/>
</dbReference>
<comment type="similarity">
    <text evidence="1">Belongs to the UPF0312 family.</text>
</comment>
<evidence type="ECO:0000313" key="4">
    <source>
        <dbReference type="Proteomes" id="UP000198582"/>
    </source>
</evidence>
<sequence length="186" mass="19853">MRAPAAVPDAGAMTVTETLQLPAPGAYRLDPDRTAVTFSTRHLFGLAPVRGFFRLRSGHVDVADPLPSSAVRAVIEASSVDTRNPVRDTAVRSKQYLDAEHHPEFVFASTGIEPAGEGWSVAGVLTIRGHREPVTLAVTACAPSAGGFLAVATARVDRYAFGVTTMRGMAARYLNLRLEIRAVAVR</sequence>
<name>A0A1H8Y5Q3_9PSEU</name>
<feature type="domain" description="Lipid/polyisoprenoid-binding YceI-like" evidence="2">
    <location>
        <begin position="26"/>
        <end position="185"/>
    </location>
</feature>
<accession>A0A1H8Y5Q3</accession>
<dbReference type="PANTHER" id="PTHR34406">
    <property type="entry name" value="PROTEIN YCEI"/>
    <property type="match status" value="1"/>
</dbReference>
<gene>
    <name evidence="3" type="ORF">SAMN04489732_111121</name>
</gene>
<evidence type="ECO:0000256" key="1">
    <source>
        <dbReference type="ARBA" id="ARBA00008812"/>
    </source>
</evidence>
<dbReference type="Pfam" id="PF04264">
    <property type="entry name" value="YceI"/>
    <property type="match status" value="1"/>
</dbReference>
<proteinExistence type="inferred from homology"/>
<dbReference type="STRING" id="394193.SAMN04489732_111121"/>
<evidence type="ECO:0000259" key="2">
    <source>
        <dbReference type="SMART" id="SM00867"/>
    </source>
</evidence>
<dbReference type="AlphaFoldDB" id="A0A1H8Y5Q3"/>
<reference evidence="3 4" key="1">
    <citation type="submission" date="2016-10" db="EMBL/GenBank/DDBJ databases">
        <authorList>
            <person name="de Groot N.N."/>
        </authorList>
    </citation>
    <scope>NUCLEOTIDE SEQUENCE [LARGE SCALE GENOMIC DNA]</scope>
    <source>
        <strain evidence="3 4">DSM 44993</strain>
    </source>
</reference>
<dbReference type="Proteomes" id="UP000198582">
    <property type="component" value="Unassembled WGS sequence"/>
</dbReference>
<keyword evidence="4" id="KW-1185">Reference proteome</keyword>
<evidence type="ECO:0000313" key="3">
    <source>
        <dbReference type="EMBL" id="SEP47406.1"/>
    </source>
</evidence>
<dbReference type="SMART" id="SM00867">
    <property type="entry name" value="YceI"/>
    <property type="match status" value="1"/>
</dbReference>
<dbReference type="InterPro" id="IPR036761">
    <property type="entry name" value="TTHA0802/YceI-like_sf"/>
</dbReference>
<dbReference type="Gene3D" id="2.40.128.110">
    <property type="entry name" value="Lipid/polyisoprenoid-binding, YceI-like"/>
    <property type="match status" value="1"/>
</dbReference>
<dbReference type="PANTHER" id="PTHR34406:SF1">
    <property type="entry name" value="PROTEIN YCEI"/>
    <property type="match status" value="1"/>
</dbReference>
<dbReference type="SUPFAM" id="SSF101874">
    <property type="entry name" value="YceI-like"/>
    <property type="match status" value="1"/>
</dbReference>